<evidence type="ECO:0000313" key="7">
    <source>
        <dbReference type="Proteomes" id="UP000826234"/>
    </source>
</evidence>
<protein>
    <submittedName>
        <fullName evidence="6">Uncharacterized protein</fullName>
    </submittedName>
</protein>
<evidence type="ECO:0000256" key="5">
    <source>
        <dbReference type="ARBA" id="ARBA00023049"/>
    </source>
</evidence>
<accession>A0ABQ7SPX7</accession>
<dbReference type="PANTHER" id="PTHR31817">
    <property type="match status" value="1"/>
</dbReference>
<name>A0ABQ7SPX7_PHRPL</name>
<comment type="similarity">
    <text evidence="2">Belongs to the AB hydrolase superfamily. Lipase family.</text>
</comment>
<dbReference type="Proteomes" id="UP000826234">
    <property type="component" value="Unassembled WGS sequence"/>
</dbReference>
<evidence type="ECO:0000256" key="2">
    <source>
        <dbReference type="ARBA" id="ARBA00010701"/>
    </source>
</evidence>
<dbReference type="PANTHER" id="PTHR31817:SF1">
    <property type="entry name" value="MICROTUBULE-ASSOCIATED TYROSINE CARBOXYPEPTIDASE 1"/>
    <property type="match status" value="1"/>
</dbReference>
<evidence type="ECO:0000256" key="4">
    <source>
        <dbReference type="ARBA" id="ARBA00022801"/>
    </source>
</evidence>
<proteinExistence type="inferred from homology"/>
<dbReference type="EMBL" id="JAIPUX010003776">
    <property type="protein sequence ID" value="KAH0619402.1"/>
    <property type="molecule type" value="Genomic_DNA"/>
</dbReference>
<keyword evidence="7" id="KW-1185">Reference proteome</keyword>
<evidence type="ECO:0000313" key="6">
    <source>
        <dbReference type="EMBL" id="KAH0619402.1"/>
    </source>
</evidence>
<dbReference type="InterPro" id="IPR012548">
    <property type="entry name" value="MATCAP"/>
</dbReference>
<comment type="cofactor">
    <cofactor evidence="1">
        <name>Zn(2+)</name>
        <dbReference type="ChEBI" id="CHEBI:29105"/>
    </cofactor>
</comment>
<dbReference type="Pfam" id="PF02450">
    <property type="entry name" value="LCAT"/>
    <property type="match status" value="1"/>
</dbReference>
<keyword evidence="3" id="KW-0645">Protease</keyword>
<gene>
    <name evidence="6" type="ORF">JD844_000014</name>
</gene>
<comment type="caution">
    <text evidence="6">The sequence shown here is derived from an EMBL/GenBank/DDBJ whole genome shotgun (WGS) entry which is preliminary data.</text>
</comment>
<keyword evidence="5" id="KW-0482">Metalloprotease</keyword>
<sequence>MSNAPGVHIRVPGFGKTYSVEYLDKSKLAGKKKVGDPTNEGLFAPSPLLRRIHVAAHPPFRERPSAIRSASSLPHIPRAKVAAEGRRSPCLLVALRPANVEEEKATFFRSAFTYNPQFEYEEPLPEAVLEKYKEASGQFIPQALGIIHAVLEKYGTYENFEASNGGKLLSKCQIWSVVRKYLQKEGCSGEVRLLWGRVARGTHYIRGVNNARQPWHSPEGRQQFGLQAANPTEEGLASLHSVLFRKQPFLWRAALLYHTVYQASQLSFADLFRQLEPFVRDPDVRWEYCVRAKRGQANTARPGEGGRWASGWADGVAQEAELDRNGQFSFPAGVRTLEVLQEKPLPKVLPNPWDGGRTPDGMCPCCFSKDQVYLDGILRILRHRQTIDFHSLAALGKVSYKDVERLKMEGVLEKARIPHFMQDLGRYMQQLDHIVTTNRLDEEELEQLLPD</sequence>
<reference evidence="6 7" key="1">
    <citation type="journal article" date="2022" name="Gigascience">
        <title>A chromosome-level genome assembly and annotation of the desert horned lizard, Phrynosoma platyrhinos, provides insight into chromosomal rearrangements among reptiles.</title>
        <authorList>
            <person name="Koochekian N."/>
            <person name="Ascanio A."/>
            <person name="Farleigh K."/>
            <person name="Card D.C."/>
            <person name="Schield D.R."/>
            <person name="Castoe T.A."/>
            <person name="Jezkova T."/>
        </authorList>
    </citation>
    <scope>NUCLEOTIDE SEQUENCE [LARGE SCALE GENOMIC DNA]</scope>
    <source>
        <strain evidence="6">NK-2021</strain>
    </source>
</reference>
<evidence type="ECO:0000256" key="3">
    <source>
        <dbReference type="ARBA" id="ARBA00022670"/>
    </source>
</evidence>
<keyword evidence="4" id="KW-0378">Hydrolase</keyword>
<evidence type="ECO:0000256" key="1">
    <source>
        <dbReference type="ARBA" id="ARBA00001947"/>
    </source>
</evidence>
<organism evidence="6 7">
    <name type="scientific">Phrynosoma platyrhinos</name>
    <name type="common">Desert horned lizard</name>
    <dbReference type="NCBI Taxonomy" id="52577"/>
    <lineage>
        <taxon>Eukaryota</taxon>
        <taxon>Metazoa</taxon>
        <taxon>Chordata</taxon>
        <taxon>Craniata</taxon>
        <taxon>Vertebrata</taxon>
        <taxon>Euteleostomi</taxon>
        <taxon>Lepidosauria</taxon>
        <taxon>Squamata</taxon>
        <taxon>Bifurcata</taxon>
        <taxon>Unidentata</taxon>
        <taxon>Episquamata</taxon>
        <taxon>Toxicofera</taxon>
        <taxon>Iguania</taxon>
        <taxon>Phrynosomatidae</taxon>
        <taxon>Phrynosomatinae</taxon>
        <taxon>Phrynosoma</taxon>
    </lineage>
</organism>
<dbReference type="InterPro" id="IPR003386">
    <property type="entry name" value="LACT/PDAT_acylTrfase"/>
</dbReference>
<dbReference type="SMART" id="SM01154">
    <property type="entry name" value="DUF1704"/>
    <property type="match status" value="1"/>
</dbReference>